<dbReference type="InterPro" id="IPR050191">
    <property type="entry name" value="ATP-dep_DNA_ligase"/>
</dbReference>
<geneLocation type="plasmid" evidence="7">
    <name>pVAPN1204</name>
</geneLocation>
<dbReference type="Gene3D" id="2.40.50.140">
    <property type="entry name" value="Nucleic acid-binding proteins"/>
    <property type="match status" value="1"/>
</dbReference>
<evidence type="ECO:0000259" key="6">
    <source>
        <dbReference type="PROSITE" id="PS50160"/>
    </source>
</evidence>
<dbReference type="SUPFAM" id="SSF56091">
    <property type="entry name" value="DNA ligase/mRNA capping enzyme, catalytic domain"/>
    <property type="match status" value="1"/>
</dbReference>
<dbReference type="GO" id="GO:0005524">
    <property type="term" value="F:ATP binding"/>
    <property type="evidence" value="ECO:0007669"/>
    <property type="project" value="InterPro"/>
</dbReference>
<evidence type="ECO:0000256" key="5">
    <source>
        <dbReference type="SAM" id="MobiDB-lite"/>
    </source>
</evidence>
<dbReference type="Gene3D" id="3.30.1490.70">
    <property type="match status" value="1"/>
</dbReference>
<evidence type="ECO:0000256" key="1">
    <source>
        <dbReference type="ARBA" id="ARBA00007572"/>
    </source>
</evidence>
<comment type="similarity">
    <text evidence="1">Belongs to the ATP-dependent DNA ligase family.</text>
</comment>
<dbReference type="GO" id="GO:0006310">
    <property type="term" value="P:DNA recombination"/>
    <property type="evidence" value="ECO:0007669"/>
    <property type="project" value="InterPro"/>
</dbReference>
<comment type="catalytic activity">
    <reaction evidence="4">
        <text>ATP + (deoxyribonucleotide)n-3'-hydroxyl + 5'-phospho-(deoxyribonucleotide)m = (deoxyribonucleotide)n+m + AMP + diphosphate.</text>
        <dbReference type="EC" id="6.5.1.1"/>
    </reaction>
</comment>
<keyword evidence="3 7" id="KW-0436">Ligase</keyword>
<dbReference type="InterPro" id="IPR012340">
    <property type="entry name" value="NA-bd_OB-fold"/>
</dbReference>
<dbReference type="EC" id="6.5.1.1" evidence="2"/>
<feature type="region of interest" description="Disordered" evidence="5">
    <location>
        <begin position="354"/>
        <end position="375"/>
    </location>
</feature>
<accession>A0A1Z1UW89</accession>
<protein>
    <recommendedName>
        <fullName evidence="2">DNA ligase (ATP)</fullName>
        <ecNumber evidence="2">6.5.1.1</ecNumber>
    </recommendedName>
</protein>
<dbReference type="GO" id="GO:0003910">
    <property type="term" value="F:DNA ligase (ATP) activity"/>
    <property type="evidence" value="ECO:0007669"/>
    <property type="project" value="UniProtKB-EC"/>
</dbReference>
<dbReference type="CDD" id="cd07906">
    <property type="entry name" value="Adenylation_DNA_ligase_LigD_LigC"/>
    <property type="match status" value="1"/>
</dbReference>
<dbReference type="PANTHER" id="PTHR45674">
    <property type="entry name" value="DNA LIGASE 1/3 FAMILY MEMBER"/>
    <property type="match status" value="1"/>
</dbReference>
<evidence type="ECO:0000256" key="3">
    <source>
        <dbReference type="ARBA" id="ARBA00022598"/>
    </source>
</evidence>
<evidence type="ECO:0000256" key="4">
    <source>
        <dbReference type="ARBA" id="ARBA00034003"/>
    </source>
</evidence>
<feature type="compositionally biased region" description="Basic and acidic residues" evidence="5">
    <location>
        <begin position="359"/>
        <end position="375"/>
    </location>
</feature>
<dbReference type="AlphaFoldDB" id="A0A1Z1UW89"/>
<gene>
    <name evidence="7" type="ORF">pVAPN1204_1330</name>
</gene>
<dbReference type="GO" id="GO:0006281">
    <property type="term" value="P:DNA repair"/>
    <property type="evidence" value="ECO:0007669"/>
    <property type="project" value="InterPro"/>
</dbReference>
<dbReference type="InterPro" id="IPR012309">
    <property type="entry name" value="DNA_ligase_ATP-dep_C"/>
</dbReference>
<dbReference type="Pfam" id="PF01068">
    <property type="entry name" value="DNA_ligase_A_M"/>
    <property type="match status" value="1"/>
</dbReference>
<dbReference type="InterPro" id="IPR012310">
    <property type="entry name" value="DNA_ligase_ATP-dep_cent"/>
</dbReference>
<dbReference type="PANTHER" id="PTHR45674:SF4">
    <property type="entry name" value="DNA LIGASE 1"/>
    <property type="match status" value="1"/>
</dbReference>
<evidence type="ECO:0000313" key="7">
    <source>
        <dbReference type="EMBL" id="ARX59734.1"/>
    </source>
</evidence>
<proteinExistence type="inferred from homology"/>
<sequence>MRCCNPKALADCKIRIISSYTPILTCGDDRSPVAQPITPFRLRPNAFPADSGYALAVGGAVPDVGHARPAAGGRGLGVGDEVGWPTGNCSGQFGFQPPVQSERQRHHCRFPELVDPLADVLDGRDAILDGEIVALDAKGRPSFGRLQRRMHVLRPTTALRADVPVVLYLFDVLSLDGHSTTSLPYVERRADLDALGFSGPRVQVPPYWTDVGGDRMLDLAREHHLEGVVAKRIDSTYRPGRRSPTWIKHPLRANTEAVVVGWVDGTGSARGGVGSLLLGAYDGDGQLTYIGHVGTGFTGAGRRALRAQLTQLERPTSPLAAPPPTRDTKGAHWVEPELVGDVEFREYAGGSLRHPAWKGLRDDKSPRDVDLPGRH</sequence>
<organism evidence="7">
    <name type="scientific">Rhodococcus hoagii</name>
    <name type="common">Corynebacterium equii</name>
    <dbReference type="NCBI Taxonomy" id="43767"/>
    <lineage>
        <taxon>Bacteria</taxon>
        <taxon>Bacillati</taxon>
        <taxon>Actinomycetota</taxon>
        <taxon>Actinomycetes</taxon>
        <taxon>Mycobacteriales</taxon>
        <taxon>Nocardiaceae</taxon>
        <taxon>Prescottella</taxon>
    </lineage>
</organism>
<evidence type="ECO:0000256" key="2">
    <source>
        <dbReference type="ARBA" id="ARBA00012727"/>
    </source>
</evidence>
<dbReference type="Pfam" id="PF04679">
    <property type="entry name" value="DNA_ligase_A_C"/>
    <property type="match status" value="1"/>
</dbReference>
<dbReference type="Gene3D" id="3.30.470.30">
    <property type="entry name" value="DNA ligase/mRNA capping enzyme"/>
    <property type="match status" value="1"/>
</dbReference>
<dbReference type="EMBL" id="KX443398">
    <property type="protein sequence ID" value="ARX59734.1"/>
    <property type="molecule type" value="Genomic_DNA"/>
</dbReference>
<name>A0A1Z1UW89_RHOHA</name>
<reference evidence="7" key="1">
    <citation type="journal article" date="2017" name="Genome Biol. Evol.">
        <title>Comparative Genomics of Rhodococcus equi Virulence Plasmids Indicates Host-Driven Evolution of the vap Pathogenicity Island.</title>
        <authorList>
            <person name="MacArthur I."/>
            <person name="Anastasi E."/>
            <person name="Alvarez S."/>
            <person name="Scortti M."/>
            <person name="Vazquez-Boland J.A."/>
        </authorList>
    </citation>
    <scope>NUCLEOTIDE SEQUENCE</scope>
    <source>
        <strain evidence="7">PAM1204</strain>
        <plasmid evidence="7">pVAPN1204</plasmid>
    </source>
</reference>
<feature type="domain" description="ATP-dependent DNA ligase family profile" evidence="6">
    <location>
        <begin position="158"/>
        <end position="282"/>
    </location>
</feature>
<keyword evidence="7" id="KW-0614">Plasmid</keyword>
<dbReference type="SUPFAM" id="SSF50249">
    <property type="entry name" value="Nucleic acid-binding proteins"/>
    <property type="match status" value="1"/>
</dbReference>
<dbReference type="PROSITE" id="PS50160">
    <property type="entry name" value="DNA_LIGASE_A3"/>
    <property type="match status" value="1"/>
</dbReference>
<dbReference type="CDD" id="cd07971">
    <property type="entry name" value="OBF_DNA_ligase_LigD"/>
    <property type="match status" value="1"/>
</dbReference>